<sequence>MTRSHPHTRLDPEASTARFKLRQTGRLDRGFDSFCHCEFWLEFVSGTALYIISAEDDKKLRGRKGGRIRPELQSSSRQRILDSDKTRVKSDEDTGNSATAAIKLGLLGSLIGSDKRCVWRAHYTNTTLPSRVAARCWTSSLLHGAWRDWHSV</sequence>
<name>A0AAE1CMH1_9GAST</name>
<feature type="region of interest" description="Disordered" evidence="1">
    <location>
        <begin position="62"/>
        <end position="94"/>
    </location>
</feature>
<evidence type="ECO:0000256" key="1">
    <source>
        <dbReference type="SAM" id="MobiDB-lite"/>
    </source>
</evidence>
<dbReference type="AlphaFoldDB" id="A0AAE1CMH1"/>
<evidence type="ECO:0000313" key="3">
    <source>
        <dbReference type="Proteomes" id="UP001283361"/>
    </source>
</evidence>
<evidence type="ECO:0000313" key="2">
    <source>
        <dbReference type="EMBL" id="KAK3714610.1"/>
    </source>
</evidence>
<protein>
    <submittedName>
        <fullName evidence="2">Uncharacterized protein</fullName>
    </submittedName>
</protein>
<keyword evidence="3" id="KW-1185">Reference proteome</keyword>
<feature type="compositionally biased region" description="Basic and acidic residues" evidence="1">
    <location>
        <begin position="79"/>
        <end position="92"/>
    </location>
</feature>
<organism evidence="2 3">
    <name type="scientific">Elysia crispata</name>
    <name type="common">lettuce slug</name>
    <dbReference type="NCBI Taxonomy" id="231223"/>
    <lineage>
        <taxon>Eukaryota</taxon>
        <taxon>Metazoa</taxon>
        <taxon>Spiralia</taxon>
        <taxon>Lophotrochozoa</taxon>
        <taxon>Mollusca</taxon>
        <taxon>Gastropoda</taxon>
        <taxon>Heterobranchia</taxon>
        <taxon>Euthyneura</taxon>
        <taxon>Panpulmonata</taxon>
        <taxon>Sacoglossa</taxon>
        <taxon>Placobranchoidea</taxon>
        <taxon>Plakobranchidae</taxon>
        <taxon>Elysia</taxon>
    </lineage>
</organism>
<dbReference type="Proteomes" id="UP001283361">
    <property type="component" value="Unassembled WGS sequence"/>
</dbReference>
<accession>A0AAE1CMH1</accession>
<proteinExistence type="predicted"/>
<dbReference type="EMBL" id="JAWDGP010007534">
    <property type="protein sequence ID" value="KAK3714610.1"/>
    <property type="molecule type" value="Genomic_DNA"/>
</dbReference>
<comment type="caution">
    <text evidence="2">The sequence shown here is derived from an EMBL/GenBank/DDBJ whole genome shotgun (WGS) entry which is preliminary data.</text>
</comment>
<reference evidence="2" key="1">
    <citation type="journal article" date="2023" name="G3 (Bethesda)">
        <title>A reference genome for the long-term kleptoplast-retaining sea slug Elysia crispata morphotype clarki.</title>
        <authorList>
            <person name="Eastman K.E."/>
            <person name="Pendleton A.L."/>
            <person name="Shaikh M.A."/>
            <person name="Suttiyut T."/>
            <person name="Ogas R."/>
            <person name="Tomko P."/>
            <person name="Gavelis G."/>
            <person name="Widhalm J.R."/>
            <person name="Wisecaver J.H."/>
        </authorList>
    </citation>
    <scope>NUCLEOTIDE SEQUENCE</scope>
    <source>
        <strain evidence="2">ECLA1</strain>
    </source>
</reference>
<gene>
    <name evidence="2" type="ORF">RRG08_020866</name>
</gene>